<feature type="domain" description="Phospholipid/glycerol acyltransferase" evidence="7">
    <location>
        <begin position="434"/>
        <end position="549"/>
    </location>
</feature>
<evidence type="ECO:0000256" key="5">
    <source>
        <dbReference type="ARBA" id="ARBA00023136"/>
    </source>
</evidence>
<dbReference type="InterPro" id="IPR045851">
    <property type="entry name" value="AMP-bd_C_sf"/>
</dbReference>
<feature type="transmembrane region" description="Helical" evidence="6">
    <location>
        <begin position="383"/>
        <end position="406"/>
    </location>
</feature>
<accession>A0ABM9SDL5</accession>
<keyword evidence="4 6" id="KW-1133">Transmembrane helix</keyword>
<evidence type="ECO:0000256" key="1">
    <source>
        <dbReference type="ARBA" id="ARBA00006432"/>
    </source>
</evidence>
<dbReference type="Pfam" id="PF07690">
    <property type="entry name" value="MFS_1"/>
    <property type="match status" value="1"/>
</dbReference>
<feature type="transmembrane region" description="Helical" evidence="6">
    <location>
        <begin position="173"/>
        <end position="192"/>
    </location>
</feature>
<comment type="similarity">
    <text evidence="1">Belongs to the ATP-dependent AMP-binding enzyme family.</text>
</comment>
<feature type="transmembrane region" description="Helical" evidence="6">
    <location>
        <begin position="50"/>
        <end position="68"/>
    </location>
</feature>
<dbReference type="SUPFAM" id="SSF69593">
    <property type="entry name" value="Glycerol-3-phosphate (1)-acyltransferase"/>
    <property type="match status" value="1"/>
</dbReference>
<name>A0ABM9SDL5_9BACT</name>
<dbReference type="InterPro" id="IPR036259">
    <property type="entry name" value="MFS_trans_sf"/>
</dbReference>
<keyword evidence="9" id="KW-1185">Reference proteome</keyword>
<protein>
    <submittedName>
        <fullName evidence="8">Acyl-[ACP]--phospholipid O-acyltransferase</fullName>
    </submittedName>
</protein>
<dbReference type="InterPro" id="IPR002123">
    <property type="entry name" value="Plipid/glycerol_acylTrfase"/>
</dbReference>
<dbReference type="EMBL" id="AP024355">
    <property type="protein sequence ID" value="BCR03611.1"/>
    <property type="molecule type" value="Genomic_DNA"/>
</dbReference>
<dbReference type="InterPro" id="IPR020845">
    <property type="entry name" value="AMP-binding_CS"/>
</dbReference>
<dbReference type="Pfam" id="PF00501">
    <property type="entry name" value="AMP-binding"/>
    <property type="match status" value="1"/>
</dbReference>
<dbReference type="Gene3D" id="3.40.50.12780">
    <property type="entry name" value="N-terminal domain of ligase-like"/>
    <property type="match status" value="1"/>
</dbReference>
<dbReference type="Pfam" id="PF01553">
    <property type="entry name" value="Acyltransferase"/>
    <property type="match status" value="1"/>
</dbReference>
<sequence>MLDHKEKIRSSFAWLNATQFLGVLNDNIFKLFIVFFLIDHFGAEAASRVTAIAGAVFVVPFLALSPLAGRLADRLGKRSIIVAAKAGEVAVMACGALAFILQSPLGLYAALFLMAAQSALFSPAKYGIVPELVSRESLSRANGQLESLTWLAVILGTGLASALPLLTGGSYPLAAASCLAIAAAGLACSLPIRRTRPAGSAEGGSLRPITESLAVIKRLRGDGYLLLAVAGSAWFMFIGAFFQLNLIPFGIDTLGLSQQQGGALFLAAALGIGSGAFLAGRLSGRNIEFGVVPVGALGLTLAAWALAGSASLGSAVPAILLAGLGAGLFIVPLHAFIQWRSPRAELGRILAASNVLGWFGVLAASGAVYLFAEVLGWSASRGFAAIGLLTAALTLAAFAALPDFFLRFVNLLIMRLAYRVKSHGAENVPSEGGALLVANHVSWIDALLLSATTQRRIRFMMEREIYHWRLLGPLFRLMGVIPVSSKDAPRQIATSLRQARSALDDGYLVCIFAEGALTRTGQLGPFKPGLERIVRGSGHPIIPIHIGGLWGSLFSYARHRKCSLRPGPVAIHFGSPLPPGSQAAAVRQAVVELSCAWLEQLPSAPSLGAAFIRSARRHWSRKALADTSGKQLSYGRALAGAIALGRELERAGANQPMIGILLPPSAGGALANLAVTLRGQVPVNLNYTASVEAFRSAMEQCELRTVITSRAVMERFPQLPVGERALFIEDLAARLSPARKFRALLAARCAPQSQIIGSPRRDELATVIFSSGSTGDPKGVMLSHRNLLANIESLRLLLSPESSDNICAALPLFHSFGFTGTLWLPLLCGFSAVYHSNPLEGASIAAAVREHRSTLLMATPTFLGAYLRKASREDFASLRLVITGAEKLKAKLADSFERKFGIRPLEGYGATELAPVTAVNLPDVCIGGVAQNGGKPGSVGRPLPGVAVRTVDPETGRALPPGENGLILVRGANVMRGYLGRPEKTAEALREGWYVTGDIGHLDAEGFLHITDRLARFSKIGGEMVPHLAVEEALQGGLNTAEPAVAVTAVPDNQRGEKLVVIHTPGAGGVEKLRKIMEGSALPNLWRPGRGAYIEVAELPLLGSGKLDLGRLKQIAMEGMVEKAVG</sequence>
<dbReference type="PANTHER" id="PTHR24096">
    <property type="entry name" value="LONG-CHAIN-FATTY-ACID--COA LIGASE"/>
    <property type="match status" value="1"/>
</dbReference>
<evidence type="ECO:0000259" key="7">
    <source>
        <dbReference type="SMART" id="SM00563"/>
    </source>
</evidence>
<dbReference type="InterPro" id="IPR000873">
    <property type="entry name" value="AMP-dep_synth/lig_dom"/>
</dbReference>
<evidence type="ECO:0000313" key="9">
    <source>
        <dbReference type="Proteomes" id="UP001319827"/>
    </source>
</evidence>
<feature type="transmembrane region" description="Helical" evidence="6">
    <location>
        <begin position="318"/>
        <end position="337"/>
    </location>
</feature>
<keyword evidence="5 6" id="KW-0472">Membrane</keyword>
<gene>
    <name evidence="8" type="ORF">DESUT3_06800</name>
</gene>
<dbReference type="Gene3D" id="1.20.1250.20">
    <property type="entry name" value="MFS general substrate transporter like domains"/>
    <property type="match status" value="1"/>
</dbReference>
<keyword evidence="3 6" id="KW-0812">Transmembrane</keyword>
<dbReference type="SMART" id="SM00563">
    <property type="entry name" value="PlsC"/>
    <property type="match status" value="1"/>
</dbReference>
<dbReference type="CDD" id="cd06173">
    <property type="entry name" value="MFS_MefA_like"/>
    <property type="match status" value="1"/>
</dbReference>
<proteinExistence type="inferred from homology"/>
<dbReference type="CDD" id="cd07989">
    <property type="entry name" value="LPLAT_AGPAT-like"/>
    <property type="match status" value="1"/>
</dbReference>
<dbReference type="InterPro" id="IPR042099">
    <property type="entry name" value="ANL_N_sf"/>
</dbReference>
<dbReference type="SUPFAM" id="SSF103473">
    <property type="entry name" value="MFS general substrate transporter"/>
    <property type="match status" value="1"/>
</dbReference>
<reference evidence="8 9" key="1">
    <citation type="journal article" date="2016" name="C (Basel)">
        <title>Selective Growth of and Electricity Production by Marine Exoelectrogenic Bacteria in Self-Aggregated Hydrogel of Microbially Reduced Graphene Oxide.</title>
        <authorList>
            <person name="Yoshida N."/>
            <person name="Goto Y."/>
            <person name="Miyata Y."/>
        </authorList>
    </citation>
    <scope>NUCLEOTIDE SEQUENCE [LARGE SCALE GENOMIC DNA]</scope>
    <source>
        <strain evidence="8 9">NIT-T3</strain>
    </source>
</reference>
<feature type="transmembrane region" description="Helical" evidence="6">
    <location>
        <begin position="349"/>
        <end position="371"/>
    </location>
</feature>
<evidence type="ECO:0000256" key="3">
    <source>
        <dbReference type="ARBA" id="ARBA00022692"/>
    </source>
</evidence>
<dbReference type="NCBIfam" id="NF006386">
    <property type="entry name" value="PRK08633.1"/>
    <property type="match status" value="1"/>
</dbReference>
<feature type="transmembrane region" description="Helical" evidence="6">
    <location>
        <begin position="224"/>
        <end position="242"/>
    </location>
</feature>
<feature type="transmembrane region" description="Helical" evidence="6">
    <location>
        <begin position="465"/>
        <end position="484"/>
    </location>
</feature>
<dbReference type="InterPro" id="IPR011701">
    <property type="entry name" value="MFS"/>
</dbReference>
<dbReference type="RefSeq" id="WP_221251078.1">
    <property type="nucleotide sequence ID" value="NZ_AP024355.1"/>
</dbReference>
<evidence type="ECO:0000256" key="2">
    <source>
        <dbReference type="ARBA" id="ARBA00022598"/>
    </source>
</evidence>
<evidence type="ECO:0000256" key="6">
    <source>
        <dbReference type="SAM" id="Phobius"/>
    </source>
</evidence>
<evidence type="ECO:0000313" key="8">
    <source>
        <dbReference type="EMBL" id="BCR03611.1"/>
    </source>
</evidence>
<reference evidence="8 9" key="2">
    <citation type="journal article" date="2021" name="Int. J. Syst. Evol. Microbiol.">
        <title>Isolation and Polyphasic Characterization of Desulfuromonas versatilis sp. Nov., an Electrogenic Bacteria Capable of Versatile Metabolism Isolated from a Graphene Oxide-Reducing Enrichment Culture.</title>
        <authorList>
            <person name="Xie L."/>
            <person name="Yoshida N."/>
            <person name="Ishii S."/>
            <person name="Meng L."/>
        </authorList>
    </citation>
    <scope>NUCLEOTIDE SEQUENCE [LARGE SCALE GENOMIC DNA]</scope>
    <source>
        <strain evidence="8 9">NIT-T3</strain>
    </source>
</reference>
<dbReference type="SUPFAM" id="SSF56801">
    <property type="entry name" value="Acetyl-CoA synthetase-like"/>
    <property type="match status" value="1"/>
</dbReference>
<feature type="transmembrane region" description="Helical" evidence="6">
    <location>
        <begin position="12"/>
        <end position="38"/>
    </location>
</feature>
<keyword evidence="2" id="KW-0436">Ligase</keyword>
<evidence type="ECO:0000256" key="4">
    <source>
        <dbReference type="ARBA" id="ARBA00022989"/>
    </source>
</evidence>
<dbReference type="PANTHER" id="PTHR24096:SF149">
    <property type="entry name" value="AMP-BINDING DOMAIN-CONTAINING PROTEIN-RELATED"/>
    <property type="match status" value="1"/>
</dbReference>
<feature type="transmembrane region" description="Helical" evidence="6">
    <location>
        <begin position="262"/>
        <end position="280"/>
    </location>
</feature>
<dbReference type="Proteomes" id="UP001319827">
    <property type="component" value="Chromosome"/>
</dbReference>
<feature type="transmembrane region" description="Helical" evidence="6">
    <location>
        <begin position="287"/>
        <end position="306"/>
    </location>
</feature>
<dbReference type="PROSITE" id="PS00455">
    <property type="entry name" value="AMP_BINDING"/>
    <property type="match status" value="1"/>
</dbReference>
<organism evidence="8 9">
    <name type="scientific">Desulfuromonas versatilis</name>
    <dbReference type="NCBI Taxonomy" id="2802975"/>
    <lineage>
        <taxon>Bacteria</taxon>
        <taxon>Pseudomonadati</taxon>
        <taxon>Thermodesulfobacteriota</taxon>
        <taxon>Desulfuromonadia</taxon>
        <taxon>Desulfuromonadales</taxon>
        <taxon>Desulfuromonadaceae</taxon>
        <taxon>Desulfuromonas</taxon>
    </lineage>
</organism>
<dbReference type="Gene3D" id="3.30.300.30">
    <property type="match status" value="1"/>
</dbReference>